<dbReference type="AlphaFoldDB" id="A0A917FSL7"/>
<dbReference type="Proteomes" id="UP000637643">
    <property type="component" value="Unassembled WGS sequence"/>
</dbReference>
<protein>
    <recommendedName>
        <fullName evidence="2">Stress-response A/B barrel domain-containing protein</fullName>
    </recommendedName>
</protein>
<dbReference type="PANTHER" id="PTHR33178">
    <property type="match status" value="1"/>
</dbReference>
<accession>A0A917FSL7</accession>
<dbReference type="InterPro" id="IPR044662">
    <property type="entry name" value="HS1/DABB1-like"/>
</dbReference>
<feature type="domain" description="Stress-response A/B barrel" evidence="2">
    <location>
        <begin position="2"/>
        <end position="97"/>
    </location>
</feature>
<keyword evidence="4" id="KW-1185">Reference proteome</keyword>
<reference evidence="3" key="2">
    <citation type="submission" date="2020-09" db="EMBL/GenBank/DDBJ databases">
        <authorList>
            <person name="Sun Q."/>
            <person name="Zhou Y."/>
        </authorList>
    </citation>
    <scope>NUCLEOTIDE SEQUENCE</scope>
    <source>
        <strain evidence="3">CGMCC 1.16134</strain>
    </source>
</reference>
<name>A0A917FSL7_9BACL</name>
<evidence type="ECO:0000313" key="3">
    <source>
        <dbReference type="EMBL" id="GGF98557.1"/>
    </source>
</evidence>
<dbReference type="Gene3D" id="3.30.70.100">
    <property type="match status" value="1"/>
</dbReference>
<organism evidence="3 4">
    <name type="scientific">Paenibacillus albidus</name>
    <dbReference type="NCBI Taxonomy" id="2041023"/>
    <lineage>
        <taxon>Bacteria</taxon>
        <taxon>Bacillati</taxon>
        <taxon>Bacillota</taxon>
        <taxon>Bacilli</taxon>
        <taxon>Bacillales</taxon>
        <taxon>Paenibacillaceae</taxon>
        <taxon>Paenibacillus</taxon>
    </lineage>
</organism>
<proteinExistence type="predicted"/>
<comment type="subunit">
    <text evidence="1">Homodimer.</text>
</comment>
<dbReference type="PROSITE" id="PS51502">
    <property type="entry name" value="S_R_A_B_BARREL"/>
    <property type="match status" value="1"/>
</dbReference>
<evidence type="ECO:0000256" key="1">
    <source>
        <dbReference type="ARBA" id="ARBA00011738"/>
    </source>
</evidence>
<dbReference type="SMART" id="SM00886">
    <property type="entry name" value="Dabb"/>
    <property type="match status" value="1"/>
</dbReference>
<dbReference type="SUPFAM" id="SSF54909">
    <property type="entry name" value="Dimeric alpha+beta barrel"/>
    <property type="match status" value="1"/>
</dbReference>
<sequence length="100" mass="11522">MYEHIVLFKFKGNVTTEQKEEIIQTVKTFKDCIPGIIELSAGINVTEEIENMNGYSFGIRVTFQDEQASKDYFHHPLHQQFLQSVGGWIESVIVVDYPII</sequence>
<dbReference type="InterPro" id="IPR013097">
    <property type="entry name" value="Dabb"/>
</dbReference>
<dbReference type="Pfam" id="PF07876">
    <property type="entry name" value="Dabb"/>
    <property type="match status" value="1"/>
</dbReference>
<dbReference type="InterPro" id="IPR011008">
    <property type="entry name" value="Dimeric_a/b-barrel"/>
</dbReference>
<gene>
    <name evidence="3" type="ORF">GCM10010912_49070</name>
</gene>
<dbReference type="PANTHER" id="PTHR33178:SF10">
    <property type="entry name" value="STRESS-RESPONSE A_B BARREL DOMAIN-CONTAINING PROTEIN"/>
    <property type="match status" value="1"/>
</dbReference>
<dbReference type="EMBL" id="BMKR01000027">
    <property type="protein sequence ID" value="GGF98557.1"/>
    <property type="molecule type" value="Genomic_DNA"/>
</dbReference>
<evidence type="ECO:0000259" key="2">
    <source>
        <dbReference type="PROSITE" id="PS51502"/>
    </source>
</evidence>
<evidence type="ECO:0000313" key="4">
    <source>
        <dbReference type="Proteomes" id="UP000637643"/>
    </source>
</evidence>
<reference evidence="3" key="1">
    <citation type="journal article" date="2014" name="Int. J. Syst. Evol. Microbiol.">
        <title>Complete genome sequence of Corynebacterium casei LMG S-19264T (=DSM 44701T), isolated from a smear-ripened cheese.</title>
        <authorList>
            <consortium name="US DOE Joint Genome Institute (JGI-PGF)"/>
            <person name="Walter F."/>
            <person name="Albersmeier A."/>
            <person name="Kalinowski J."/>
            <person name="Ruckert C."/>
        </authorList>
    </citation>
    <scope>NUCLEOTIDE SEQUENCE</scope>
    <source>
        <strain evidence="3">CGMCC 1.16134</strain>
    </source>
</reference>
<dbReference type="RefSeq" id="WP_189029614.1">
    <property type="nucleotide sequence ID" value="NZ_BMKR01000027.1"/>
</dbReference>
<comment type="caution">
    <text evidence="3">The sequence shown here is derived from an EMBL/GenBank/DDBJ whole genome shotgun (WGS) entry which is preliminary data.</text>
</comment>